<dbReference type="GO" id="GO:0005737">
    <property type="term" value="C:cytoplasm"/>
    <property type="evidence" value="ECO:0007669"/>
    <property type="project" value="UniProtKB-SubCell"/>
</dbReference>
<proteinExistence type="predicted"/>
<dbReference type="GO" id="GO:0000502">
    <property type="term" value="C:proteasome complex"/>
    <property type="evidence" value="ECO:0007669"/>
    <property type="project" value="UniProtKB-KW"/>
</dbReference>
<evidence type="ECO:0000256" key="1">
    <source>
        <dbReference type="ARBA" id="ARBA00004123"/>
    </source>
</evidence>
<name>A0A438HWA6_VITVI</name>
<dbReference type="InterPro" id="IPR006773">
    <property type="entry name" value="Rpn13/ADRM1"/>
</dbReference>
<dbReference type="Gene3D" id="2.30.29.70">
    <property type="entry name" value="Proteasomal ubiquitin receptor Rpn13/ADRM1"/>
    <property type="match status" value="1"/>
</dbReference>
<dbReference type="Gene3D" id="3.60.10.10">
    <property type="entry name" value="Endonuclease/exonuclease/phosphatase"/>
    <property type="match status" value="1"/>
</dbReference>
<organism evidence="7 8">
    <name type="scientific">Vitis vinifera</name>
    <name type="common">Grape</name>
    <dbReference type="NCBI Taxonomy" id="29760"/>
    <lineage>
        <taxon>Eukaryota</taxon>
        <taxon>Viridiplantae</taxon>
        <taxon>Streptophyta</taxon>
        <taxon>Embryophyta</taxon>
        <taxon>Tracheophyta</taxon>
        <taxon>Spermatophyta</taxon>
        <taxon>Magnoliopsida</taxon>
        <taxon>eudicotyledons</taxon>
        <taxon>Gunneridae</taxon>
        <taxon>Pentapetalae</taxon>
        <taxon>rosids</taxon>
        <taxon>Vitales</taxon>
        <taxon>Vitaceae</taxon>
        <taxon>Viteae</taxon>
        <taxon>Vitis</taxon>
    </lineage>
</organism>
<keyword evidence="4 7" id="KW-0647">Proteasome</keyword>
<evidence type="ECO:0000256" key="5">
    <source>
        <dbReference type="ARBA" id="ARBA00023242"/>
    </source>
</evidence>
<dbReference type="PANTHER" id="PTHR12225:SF0">
    <property type="entry name" value="PROTEASOMAL UBIQUITIN RECEPTOR ADRM1"/>
    <property type="match status" value="1"/>
</dbReference>
<evidence type="ECO:0000256" key="2">
    <source>
        <dbReference type="ARBA" id="ARBA00004496"/>
    </source>
</evidence>
<comment type="caution">
    <text evidence="7">The sequence shown here is derived from an EMBL/GenBank/DDBJ whole genome shotgun (WGS) entry which is preliminary data.</text>
</comment>
<dbReference type="InterPro" id="IPR038633">
    <property type="entry name" value="Rpn13/ADRM1_Pru_sf"/>
</dbReference>
<dbReference type="PANTHER" id="PTHR12225">
    <property type="entry name" value="ADHESION REGULATING MOLECULE 1 110 KDA CELL MEMBRANE GLYCOPROTEIN"/>
    <property type="match status" value="1"/>
</dbReference>
<reference evidence="7 8" key="1">
    <citation type="journal article" date="2018" name="PLoS Genet.">
        <title>Population sequencing reveals clonal diversity and ancestral inbreeding in the grapevine cultivar Chardonnay.</title>
        <authorList>
            <person name="Roach M.J."/>
            <person name="Johnson D.L."/>
            <person name="Bohlmann J."/>
            <person name="van Vuuren H.J."/>
            <person name="Jones S.J."/>
            <person name="Pretorius I.S."/>
            <person name="Schmidt S.A."/>
            <person name="Borneman A.R."/>
        </authorList>
    </citation>
    <scope>NUCLEOTIDE SEQUENCE [LARGE SCALE GENOMIC DNA]</scope>
    <source>
        <strain evidence="8">cv. Chardonnay</strain>
        <tissue evidence="7">Leaf</tissue>
    </source>
</reference>
<evidence type="ECO:0000256" key="3">
    <source>
        <dbReference type="ARBA" id="ARBA00022490"/>
    </source>
</evidence>
<accession>A0A438HWA6</accession>
<dbReference type="AlphaFoldDB" id="A0A438HWA6"/>
<gene>
    <name evidence="7" type="primary">RPN13_5</name>
    <name evidence="7" type="ORF">CK203_034639</name>
</gene>
<dbReference type="EMBL" id="QGNW01000170">
    <property type="protein sequence ID" value="RVW88737.1"/>
    <property type="molecule type" value="Genomic_DNA"/>
</dbReference>
<protein>
    <submittedName>
        <fullName evidence="7">26S proteasome regulatory subunit RPN13</fullName>
    </submittedName>
</protein>
<sequence>MGSSSADTFPVMQEIMLEFRAGKMVFEGTRVTPDTRKGLVRIAKGEEGLVHFQWLDRTNNVLEDDLVFQNLLILQGLHEMPKEKMGRSEMSLVMPTSVWRTSLVRQGNEVDPNELKRSAHIYLAVFLSAMNCSAIKDGDIDYAECRWEKVHFTIDALIQRMRGGRSWFTVEAMSFEISIEEVFGKVQRLAVVEESLICNKVWKENGRAYKLERCANRAERFILVSVCDVEGKRCNLVFSKGKGLTGGWGTLANEMGVLEREAPWNLCLVGKLEEVSNLEPWVPELRKWVDKRGPRKIEDKIVELQRWNPEAGCLRKGGIVKEGWVRLVSLPLHLWCKKLFKKLGDSCVAFIVVDEDTTFLCNKQWAWGNFGKSSGGCEVRGEVVGGACVRSHVGEGMLSDKAVLVFSSIEKEEQTGSMVALADVALLEEVSRFLGTSFGLGSLLGLRDSSSSPSQSKVGLLTDCGIGRSRAVGSSESFREAEGLEMNLFVWFWRKTKMAKRMGPLLLGFEEEILKLMKKMKRRREVKIREYGKGRKFFTSLKFERELKKLENSISYDVNISKREGEEKMGCRVSLSMIIKILSWNVRGVNDAEKRKLIKSVIRSQRAELVCLQETKVQTMTRNLVRSLSVGSCLKFRNCEDDFMWVSGVYEPCSGKDRRVFGKSWGRSGSYGMICGWWVGMEFSSSASFILAAKRKALKVLLKKWNQEVFGDVLVRKEAFKQIGFSDVKEREGVLSSIEAEARNFAKEEFKKCALMEEVSWRQKSREIWLKEGDRNSKFFHKMVNAHIRKNFIVKVKVNGEWLTGDRELKEGVVGPFKSLFSEEGG</sequence>
<evidence type="ECO:0000256" key="4">
    <source>
        <dbReference type="ARBA" id="ARBA00022942"/>
    </source>
</evidence>
<keyword evidence="5" id="KW-0539">Nucleus</keyword>
<dbReference type="PROSITE" id="PS51917">
    <property type="entry name" value="PRU"/>
    <property type="match status" value="1"/>
</dbReference>
<dbReference type="Pfam" id="PF04683">
    <property type="entry name" value="Rpn13_ADRM1_Pru"/>
    <property type="match status" value="1"/>
</dbReference>
<keyword evidence="3" id="KW-0963">Cytoplasm</keyword>
<evidence type="ECO:0000259" key="6">
    <source>
        <dbReference type="PROSITE" id="PS51917"/>
    </source>
</evidence>
<dbReference type="GO" id="GO:0005634">
    <property type="term" value="C:nucleus"/>
    <property type="evidence" value="ECO:0007669"/>
    <property type="project" value="UniProtKB-SubCell"/>
</dbReference>
<dbReference type="SUPFAM" id="SSF56219">
    <property type="entry name" value="DNase I-like"/>
    <property type="match status" value="1"/>
</dbReference>
<feature type="domain" description="Pru" evidence="6">
    <location>
        <begin position="11"/>
        <end position="133"/>
    </location>
</feature>
<dbReference type="InterPro" id="IPR036691">
    <property type="entry name" value="Endo/exonu/phosph_ase_sf"/>
</dbReference>
<evidence type="ECO:0000313" key="8">
    <source>
        <dbReference type="Proteomes" id="UP000288805"/>
    </source>
</evidence>
<comment type="subcellular location">
    <subcellularLocation>
        <location evidence="2">Cytoplasm</location>
    </subcellularLocation>
    <subcellularLocation>
        <location evidence="1">Nucleus</location>
    </subcellularLocation>
</comment>
<dbReference type="InterPro" id="IPR044868">
    <property type="entry name" value="Rpn13/ADRM1_Pru"/>
</dbReference>
<evidence type="ECO:0000313" key="7">
    <source>
        <dbReference type="EMBL" id="RVW88737.1"/>
    </source>
</evidence>
<dbReference type="Proteomes" id="UP000288805">
    <property type="component" value="Unassembled WGS sequence"/>
</dbReference>